<evidence type="ECO:0000313" key="1">
    <source>
        <dbReference type="EMBL" id="CAN0098154.1"/>
    </source>
</evidence>
<sequence length="171" mass="17866">MPRSPPQPISSGACEGTDGLLPDAPSLGLVGGGHHFLLLHIATRALASSPNRPSSGFSSCTSLLGSFSSSRAPSLLPAPLGAAPLLAAFSTPPQGLTQGCFPCPRELLLLSGSFLSCSFFLLSAALWTNTPPTCPSLSYTPFLLQDLCTLYFSFSFPWVPGNLEFTCLPFS</sequence>
<reference evidence="1" key="1">
    <citation type="submission" date="2023-05" db="EMBL/GenBank/DDBJ databases">
        <authorList>
            <consortium name="ELIXIR-Norway"/>
        </authorList>
    </citation>
    <scope>NUCLEOTIDE SEQUENCE</scope>
</reference>
<evidence type="ECO:0000313" key="2">
    <source>
        <dbReference type="Proteomes" id="UP001162501"/>
    </source>
</evidence>
<organism evidence="1 2">
    <name type="scientific">Rangifer tarandus platyrhynchus</name>
    <name type="common">Svalbard reindeer</name>
    <dbReference type="NCBI Taxonomy" id="3082113"/>
    <lineage>
        <taxon>Eukaryota</taxon>
        <taxon>Metazoa</taxon>
        <taxon>Chordata</taxon>
        <taxon>Craniata</taxon>
        <taxon>Vertebrata</taxon>
        <taxon>Euteleostomi</taxon>
        <taxon>Mammalia</taxon>
        <taxon>Eutheria</taxon>
        <taxon>Laurasiatheria</taxon>
        <taxon>Artiodactyla</taxon>
        <taxon>Ruminantia</taxon>
        <taxon>Pecora</taxon>
        <taxon>Cervidae</taxon>
        <taxon>Odocoileinae</taxon>
        <taxon>Rangifer</taxon>
    </lineage>
</organism>
<dbReference type="Proteomes" id="UP001162501">
    <property type="component" value="Chromosome 21"/>
</dbReference>
<dbReference type="EMBL" id="OX596105">
    <property type="protein sequence ID" value="CAN0098154.1"/>
    <property type="molecule type" value="Genomic_DNA"/>
</dbReference>
<reference evidence="1" key="2">
    <citation type="submission" date="2025-03" db="EMBL/GenBank/DDBJ databases">
        <authorList>
            <consortium name="ELIXIR-Norway"/>
            <consortium name="Elixir Norway"/>
        </authorList>
    </citation>
    <scope>NUCLEOTIDE SEQUENCE</scope>
</reference>
<protein>
    <submittedName>
        <fullName evidence="1">Uncharacterized protein</fullName>
    </submittedName>
</protein>
<name>A0AC59YZ70_RANTA</name>
<accession>A0AC59YZ70</accession>
<gene>
    <name evidence="1" type="ORF">MRATA1EN22A_LOCUS12004</name>
</gene>
<proteinExistence type="predicted"/>